<keyword evidence="1" id="KW-1133">Transmembrane helix</keyword>
<organism evidence="3 4">
    <name type="scientific">Ferroacidibacillus organovorans</name>
    <dbReference type="NCBI Taxonomy" id="1765683"/>
    <lineage>
        <taxon>Bacteria</taxon>
        <taxon>Bacillati</taxon>
        <taxon>Bacillota</taxon>
        <taxon>Bacilli</taxon>
        <taxon>Bacillales</taxon>
        <taxon>Alicyclobacillaceae</taxon>
        <taxon>Ferroacidibacillus</taxon>
    </lineage>
</organism>
<accession>A0A101XTD6</accession>
<dbReference type="AlphaFoldDB" id="A0A101XTD6"/>
<evidence type="ECO:0000256" key="2">
    <source>
        <dbReference type="SAM" id="SignalP"/>
    </source>
</evidence>
<feature type="chain" id="PRO_5007110259" evidence="2">
    <location>
        <begin position="22"/>
        <end position="635"/>
    </location>
</feature>
<keyword evidence="1" id="KW-0472">Membrane</keyword>
<sequence>MLTVVVGVVICFVSSGSPALASVANPQLTLRSSVGFQSYYNPQTWVPVRITVVNRGKRPVAGDLIFSVTHHAPFGGLLRWPLTVGPQSTVKTTIAMPGNMLNQHAVMSFVVSGVTQALTRLAGVSTLGASPTGMVSATPQAVQSLAGVTIGNGAVQMVTAYLTPSQIPAHSMMLESLSNLYLDGEAASALSVSQVHAILDWVKAGGVLILGGVQPNAGQTLPFQNVSPVTPQVVIDSKGAALSAFAGAPPVTGLLPELLGVSTRGSHVIIGDAKHALVADRMYGRGIIAYVGLNPISPLLLSWSGNTMFYTALFEAFHTQLARARFDLFGSGGTWSLVTAAEQFPQLNAPPLWLWATIFLLYLFVAGPGLFILLRRNRKHERAWWILPILSVVVAGSIYEYGVLVRPNGILTQSVGLIDIVDPHLAEATGVEALMSPQTRAYSVSTPPGTYAVPLSESDVLPKQTMTTYLPSGSLLNFSQVRAWSGRYAFVAGVMRHFGAFSATLQYTKKEVYGTVTNQTATSYTDLALVLHGKVVMLGALRAGHSTHVQAVLASSTKVPFALQLANALPSSSSGVGHSIFEFVNELASPSLPSQAILIGWAHAEPKLFYPDGAVLSASPQWVVRQLVDVTKVAE</sequence>
<reference evidence="3 4" key="1">
    <citation type="submission" date="2015-12" db="EMBL/GenBank/DDBJ databases">
        <title>Draft genome sequence of Acidibacillus ferrooxidans ITV001, isolated from a chalcopyrite acid mine drainage site in Brazil.</title>
        <authorList>
            <person name="Dall'Agnol H."/>
            <person name="Nancucheo I."/>
            <person name="Johnson B."/>
            <person name="Oliveira R."/>
            <person name="Leite L."/>
            <person name="Pylro V."/>
            <person name="Nunes G.L."/>
            <person name="Tzotzos G."/>
            <person name="Fernandes G.R."/>
            <person name="Dutra J."/>
            <person name="Orellana S.C."/>
            <person name="Oliveira G."/>
        </authorList>
    </citation>
    <scope>NUCLEOTIDE SEQUENCE [LARGE SCALE GENOMIC DNA]</scope>
    <source>
        <strain evidence="4">ITV01</strain>
    </source>
</reference>
<gene>
    <name evidence="3" type="ORF">ATW55_09940</name>
</gene>
<evidence type="ECO:0000313" key="4">
    <source>
        <dbReference type="Proteomes" id="UP000053557"/>
    </source>
</evidence>
<feature type="transmembrane region" description="Helical" evidence="1">
    <location>
        <begin position="352"/>
        <end position="373"/>
    </location>
</feature>
<dbReference type="EMBL" id="LPVJ01000005">
    <property type="protein sequence ID" value="KUO97224.1"/>
    <property type="molecule type" value="Genomic_DNA"/>
</dbReference>
<protein>
    <submittedName>
        <fullName evidence="3">Uncharacterized protein</fullName>
    </submittedName>
</protein>
<dbReference type="InterPro" id="IPR029062">
    <property type="entry name" value="Class_I_gatase-like"/>
</dbReference>
<name>A0A101XTD6_9BACL</name>
<proteinExistence type="predicted"/>
<dbReference type="Proteomes" id="UP000053557">
    <property type="component" value="Unassembled WGS sequence"/>
</dbReference>
<feature type="signal peptide" evidence="2">
    <location>
        <begin position="1"/>
        <end position="21"/>
    </location>
</feature>
<evidence type="ECO:0000313" key="3">
    <source>
        <dbReference type="EMBL" id="KUO97224.1"/>
    </source>
</evidence>
<keyword evidence="1" id="KW-0812">Transmembrane</keyword>
<dbReference type="SUPFAM" id="SSF52317">
    <property type="entry name" value="Class I glutamine amidotransferase-like"/>
    <property type="match status" value="1"/>
</dbReference>
<keyword evidence="4" id="KW-1185">Reference proteome</keyword>
<comment type="caution">
    <text evidence="3">The sequence shown here is derived from an EMBL/GenBank/DDBJ whole genome shotgun (WGS) entry which is preliminary data.</text>
</comment>
<evidence type="ECO:0000256" key="1">
    <source>
        <dbReference type="SAM" id="Phobius"/>
    </source>
</evidence>
<feature type="transmembrane region" description="Helical" evidence="1">
    <location>
        <begin position="385"/>
        <end position="404"/>
    </location>
</feature>
<keyword evidence="2" id="KW-0732">Signal</keyword>